<dbReference type="AlphaFoldDB" id="A0A022QZZ3"/>
<dbReference type="PANTHER" id="PTHR46326">
    <property type="entry name" value="ZINC FINGER PROTEIN ZAT1-RELATED"/>
    <property type="match status" value="1"/>
</dbReference>
<feature type="domain" description="C2H2-type" evidence="3">
    <location>
        <begin position="1"/>
        <end position="28"/>
    </location>
</feature>
<dbReference type="OrthoDB" id="9411774at2759"/>
<name>A0A022QZZ3_ERYGU</name>
<proteinExistence type="predicted"/>
<reference evidence="4 5" key="1">
    <citation type="journal article" date="2013" name="Proc. Natl. Acad. Sci. U.S.A.">
        <title>Fine-scale variation in meiotic recombination in Mimulus inferred from population shotgun sequencing.</title>
        <authorList>
            <person name="Hellsten U."/>
            <person name="Wright K.M."/>
            <person name="Jenkins J."/>
            <person name="Shu S."/>
            <person name="Yuan Y."/>
            <person name="Wessler S.R."/>
            <person name="Schmutz J."/>
            <person name="Willis J.H."/>
            <person name="Rokhsar D.S."/>
        </authorList>
    </citation>
    <scope>NUCLEOTIDE SEQUENCE [LARGE SCALE GENOMIC DNA]</scope>
    <source>
        <strain evidence="5">cv. DUN x IM62</strain>
    </source>
</reference>
<dbReference type="InterPro" id="IPR044303">
    <property type="entry name" value="ZAT1/4/9"/>
</dbReference>
<dbReference type="Gene3D" id="3.30.160.60">
    <property type="entry name" value="Classic Zinc Finger"/>
    <property type="match status" value="1"/>
</dbReference>
<dbReference type="PROSITE" id="PS50157">
    <property type="entry name" value="ZINC_FINGER_C2H2_2"/>
    <property type="match status" value="3"/>
</dbReference>
<evidence type="ECO:0000259" key="3">
    <source>
        <dbReference type="PROSITE" id="PS50157"/>
    </source>
</evidence>
<evidence type="ECO:0000313" key="5">
    <source>
        <dbReference type="Proteomes" id="UP000030748"/>
    </source>
</evidence>
<dbReference type="SMART" id="SM00355">
    <property type="entry name" value="ZnF_C2H2"/>
    <property type="match status" value="3"/>
</dbReference>
<dbReference type="InterPro" id="IPR013087">
    <property type="entry name" value="Znf_C2H2_type"/>
</dbReference>
<feature type="domain" description="C2H2-type" evidence="3">
    <location>
        <begin position="201"/>
        <end position="223"/>
    </location>
</feature>
<feature type="compositionally biased region" description="Pro residues" evidence="2">
    <location>
        <begin position="41"/>
        <end position="50"/>
    </location>
</feature>
<dbReference type="STRING" id="4155.A0A022QZZ3"/>
<keyword evidence="1" id="KW-0863">Zinc-finger</keyword>
<keyword evidence="1" id="KW-0862">Zinc</keyword>
<gene>
    <name evidence="4" type="ORF">MIMGU_mgv1a018149mg</name>
</gene>
<evidence type="ECO:0000256" key="2">
    <source>
        <dbReference type="SAM" id="MobiDB-lite"/>
    </source>
</evidence>
<accession>A0A022QZZ3</accession>
<dbReference type="EMBL" id="KI630753">
    <property type="protein sequence ID" value="EYU33551.1"/>
    <property type="molecule type" value="Genomic_DNA"/>
</dbReference>
<dbReference type="PROSITE" id="PS00028">
    <property type="entry name" value="ZINC_FINGER_C2H2_1"/>
    <property type="match status" value="3"/>
</dbReference>
<dbReference type="InterPro" id="IPR036236">
    <property type="entry name" value="Znf_C2H2_sf"/>
</dbReference>
<sequence length="264" mass="28895">MECKLCSKKFINGKALGGHMRSHYATLPLPPKTPQRQELSEPPPPPPPPSSESTSSDERESSTGEKSSLSYGLRGNPRKSYRLVDPEFYDVGSDASETESTRVRSKRAKVTTAAAATELGIEEELALCLVMLSRDVWASSTESRTSQKVHRCESCDRVFKSSQGLGSHRASHNKTTTTKNTISSSDYDGGCQKKPEIAIVYKCSFCDKIFGSYQALGGHKRSHYFPSRDKFEEPAAAIDLNVPASMEDEEGEFAAISDRGKGVC</sequence>
<dbReference type="GO" id="GO:0008270">
    <property type="term" value="F:zinc ion binding"/>
    <property type="evidence" value="ECO:0007669"/>
    <property type="project" value="UniProtKB-KW"/>
</dbReference>
<dbReference type="KEGG" id="egt:105962284"/>
<dbReference type="Proteomes" id="UP000030748">
    <property type="component" value="Unassembled WGS sequence"/>
</dbReference>
<dbReference type="OMA" id="PYCFKVF"/>
<dbReference type="PANTHER" id="PTHR46326:SF2">
    <property type="entry name" value="ZINC FINGER PROTEIN ZAT1-RELATED"/>
    <property type="match status" value="1"/>
</dbReference>
<dbReference type="SUPFAM" id="SSF57667">
    <property type="entry name" value="beta-beta-alpha zinc fingers"/>
    <property type="match status" value="2"/>
</dbReference>
<protein>
    <recommendedName>
        <fullName evidence="3">C2H2-type domain-containing protein</fullName>
    </recommendedName>
</protein>
<evidence type="ECO:0000256" key="1">
    <source>
        <dbReference type="PROSITE-ProRule" id="PRU00042"/>
    </source>
</evidence>
<dbReference type="eggNOG" id="KOG1721">
    <property type="taxonomic scope" value="Eukaryota"/>
</dbReference>
<keyword evidence="1" id="KW-0479">Metal-binding</keyword>
<feature type="region of interest" description="Disordered" evidence="2">
    <location>
        <begin position="19"/>
        <end position="78"/>
    </location>
</feature>
<feature type="domain" description="C2H2-type" evidence="3">
    <location>
        <begin position="150"/>
        <end position="177"/>
    </location>
</feature>
<evidence type="ECO:0000313" key="4">
    <source>
        <dbReference type="EMBL" id="EYU33551.1"/>
    </source>
</evidence>
<feature type="region of interest" description="Disordered" evidence="2">
    <location>
        <begin position="166"/>
        <end position="186"/>
    </location>
</feature>
<keyword evidence="5" id="KW-1185">Reference proteome</keyword>
<organism evidence="4 5">
    <name type="scientific">Erythranthe guttata</name>
    <name type="common">Yellow monkey flower</name>
    <name type="synonym">Mimulus guttatus</name>
    <dbReference type="NCBI Taxonomy" id="4155"/>
    <lineage>
        <taxon>Eukaryota</taxon>
        <taxon>Viridiplantae</taxon>
        <taxon>Streptophyta</taxon>
        <taxon>Embryophyta</taxon>
        <taxon>Tracheophyta</taxon>
        <taxon>Spermatophyta</taxon>
        <taxon>Magnoliopsida</taxon>
        <taxon>eudicotyledons</taxon>
        <taxon>Gunneridae</taxon>
        <taxon>Pentapetalae</taxon>
        <taxon>asterids</taxon>
        <taxon>lamiids</taxon>
        <taxon>Lamiales</taxon>
        <taxon>Phrymaceae</taxon>
        <taxon>Erythranthe</taxon>
    </lineage>
</organism>
<dbReference type="GO" id="GO:0006355">
    <property type="term" value="P:regulation of DNA-templated transcription"/>
    <property type="evidence" value="ECO:0007669"/>
    <property type="project" value="InterPro"/>
</dbReference>
<dbReference type="Pfam" id="PF13912">
    <property type="entry name" value="zf-C2H2_6"/>
    <property type="match status" value="3"/>
</dbReference>